<dbReference type="Proteomes" id="UP000011083">
    <property type="component" value="Unassembled WGS sequence"/>
</dbReference>
<reference evidence="2 3" key="1">
    <citation type="journal article" date="2013" name="Genome Biol.">
        <title>Genome of Acanthamoeba castellanii highlights extensive lateral gene transfer and early evolution of tyrosine kinase signaling.</title>
        <authorList>
            <person name="Clarke M."/>
            <person name="Lohan A.J."/>
            <person name="Liu B."/>
            <person name="Lagkouvardos I."/>
            <person name="Roy S."/>
            <person name="Zafar N."/>
            <person name="Bertelli C."/>
            <person name="Schilde C."/>
            <person name="Kianianmomeni A."/>
            <person name="Burglin T.R."/>
            <person name="Frech C."/>
            <person name="Turcotte B."/>
            <person name="Kopec K.O."/>
            <person name="Synnott J.M."/>
            <person name="Choo C."/>
            <person name="Paponov I."/>
            <person name="Finkler A."/>
            <person name="Soon Heng Tan C."/>
            <person name="Hutchins A.P."/>
            <person name="Weinmeier T."/>
            <person name="Rattei T."/>
            <person name="Chu J.S."/>
            <person name="Gimenez G."/>
            <person name="Irimia M."/>
            <person name="Rigden D.J."/>
            <person name="Fitzpatrick D.A."/>
            <person name="Lorenzo-Morales J."/>
            <person name="Bateman A."/>
            <person name="Chiu C.H."/>
            <person name="Tang P."/>
            <person name="Hegemann P."/>
            <person name="Fromm H."/>
            <person name="Raoult D."/>
            <person name="Greub G."/>
            <person name="Miranda-Saavedra D."/>
            <person name="Chen N."/>
            <person name="Nash P."/>
            <person name="Ginger M.L."/>
            <person name="Horn M."/>
            <person name="Schaap P."/>
            <person name="Caler L."/>
            <person name="Loftus B."/>
        </authorList>
    </citation>
    <scope>NUCLEOTIDE SEQUENCE [LARGE SCALE GENOMIC DNA]</scope>
    <source>
        <strain evidence="2 3">Neff</strain>
    </source>
</reference>
<gene>
    <name evidence="2" type="ORF">ACA1_400510</name>
</gene>
<proteinExistence type="predicted"/>
<dbReference type="GeneID" id="14912426"/>
<dbReference type="AlphaFoldDB" id="L8GGV0"/>
<feature type="region of interest" description="Disordered" evidence="1">
    <location>
        <begin position="57"/>
        <end position="117"/>
    </location>
</feature>
<evidence type="ECO:0000313" key="3">
    <source>
        <dbReference type="Proteomes" id="UP000011083"/>
    </source>
</evidence>
<feature type="compositionally biased region" description="Basic and acidic residues" evidence="1">
    <location>
        <begin position="57"/>
        <end position="79"/>
    </location>
</feature>
<dbReference type="KEGG" id="acan:ACA1_400510"/>
<accession>L8GGV0</accession>
<name>L8GGV0_ACACF</name>
<sequence length="117" mass="13044">MQRASTITIALQRRSTAALLSSVSCRALAPASRRYADLGGQLNKEYENYIRKERALQRELEGSDKHNVQDQAKDGERLTSPEGAESEKPLNPGGRQFGEPQPPEKVTDPKEHDLPLF</sequence>
<evidence type="ECO:0000313" key="2">
    <source>
        <dbReference type="EMBL" id="ELR11973.1"/>
    </source>
</evidence>
<dbReference type="PROSITE" id="PS51257">
    <property type="entry name" value="PROKAR_LIPOPROTEIN"/>
    <property type="match status" value="1"/>
</dbReference>
<protein>
    <submittedName>
        <fullName evidence="2">Uncharacterized protein</fullName>
    </submittedName>
</protein>
<dbReference type="RefSeq" id="XP_004333986.1">
    <property type="nucleotide sequence ID" value="XM_004333938.1"/>
</dbReference>
<feature type="compositionally biased region" description="Basic and acidic residues" evidence="1">
    <location>
        <begin position="105"/>
        <end position="117"/>
    </location>
</feature>
<keyword evidence="3" id="KW-1185">Reference proteome</keyword>
<dbReference type="EMBL" id="KB008145">
    <property type="protein sequence ID" value="ELR11973.1"/>
    <property type="molecule type" value="Genomic_DNA"/>
</dbReference>
<organism evidence="2 3">
    <name type="scientific">Acanthamoeba castellanii (strain ATCC 30010 / Neff)</name>
    <dbReference type="NCBI Taxonomy" id="1257118"/>
    <lineage>
        <taxon>Eukaryota</taxon>
        <taxon>Amoebozoa</taxon>
        <taxon>Discosea</taxon>
        <taxon>Longamoebia</taxon>
        <taxon>Centramoebida</taxon>
        <taxon>Acanthamoebidae</taxon>
        <taxon>Acanthamoeba</taxon>
    </lineage>
</organism>
<dbReference type="VEuPathDB" id="AmoebaDB:ACA1_400510"/>
<evidence type="ECO:0000256" key="1">
    <source>
        <dbReference type="SAM" id="MobiDB-lite"/>
    </source>
</evidence>